<feature type="chain" id="PRO_5003471360" description="DUF4038 domain-containing protein" evidence="1">
    <location>
        <begin position="22"/>
        <end position="482"/>
    </location>
</feature>
<evidence type="ECO:0000313" key="5">
    <source>
        <dbReference type="Proteomes" id="UP000002640"/>
    </source>
</evidence>
<dbReference type="SUPFAM" id="SSF51445">
    <property type="entry name" value="(Trans)glycosidases"/>
    <property type="match status" value="1"/>
</dbReference>
<dbReference type="OMA" id="QANTAWE"/>
<dbReference type="InterPro" id="IPR017853">
    <property type="entry name" value="GH"/>
</dbReference>
<dbReference type="Proteomes" id="UP000002640">
    <property type="component" value="Unassembled WGS sequence"/>
</dbReference>
<dbReference type="RefSeq" id="XP_009517901.1">
    <property type="nucleotide sequence ID" value="XM_009519606.1"/>
</dbReference>
<sequence>MKVQAALACLAPLEGLATASADPSWHDLAISAPQYGRYLYRTATEEPFFWQANTAWELFHRLNKTSIDFYLRTRAEQGYNVVQTSVIGCVKGATRTNFYGELPLNNLDPYSPNEAYFELVDWTVDLAASYGILLAIVPVWGMYVNGGWDNATRIFNESNAYDWGKFIGSRYRGLPKILGGDSNAIWSWNMSLVQAAYNENPDQDFLSMMAPLEDTSAVWATMRHGLKDSEREQGYDSMTMFHPTNSWVVKPEEDRVSVDAVQYGHALLDPAYNFTPISGWDSTKNYENIVEMRDKFTGPVLDLENHYEGAHFNFNPERPPMGFTYGANSVWQLYEPKADLVSGDLYYNPEINQNASGTWREDIYFEGATQIQYPARELLASPSNHTGVSVNTYEGTRYISVLASKTRDSYFAYTGHGDSFSLQLDNGSGARSGSAAWFSPRDGQYYASSTVNVPDDKNDTREDFTPPSTGGVDNDWLLVLEF</sequence>
<name>G4YQZ8_PHYSP</name>
<organism evidence="4 5">
    <name type="scientific">Phytophthora sojae (strain P6497)</name>
    <name type="common">Soybean stem and root rot agent</name>
    <name type="synonym">Phytophthora megasperma f. sp. glycines</name>
    <dbReference type="NCBI Taxonomy" id="1094619"/>
    <lineage>
        <taxon>Eukaryota</taxon>
        <taxon>Sar</taxon>
        <taxon>Stramenopiles</taxon>
        <taxon>Oomycota</taxon>
        <taxon>Peronosporomycetes</taxon>
        <taxon>Peronosporales</taxon>
        <taxon>Peronosporaceae</taxon>
        <taxon>Phytophthora</taxon>
    </lineage>
</organism>
<feature type="signal peptide" evidence="1">
    <location>
        <begin position="1"/>
        <end position="21"/>
    </location>
</feature>
<dbReference type="Pfam" id="PF13204">
    <property type="entry name" value="Apiosidase"/>
    <property type="match status" value="1"/>
</dbReference>
<dbReference type="InterPro" id="IPR025277">
    <property type="entry name" value="Apiosidase-like_cat_dom"/>
</dbReference>
<dbReference type="InParanoid" id="G4YQZ8"/>
<keyword evidence="1" id="KW-0732">Signal</keyword>
<dbReference type="EMBL" id="JH159151">
    <property type="protein sequence ID" value="EGZ30626.1"/>
    <property type="molecule type" value="Genomic_DNA"/>
</dbReference>
<gene>
    <name evidence="4" type="ORF">PHYSODRAFT_310467</name>
</gene>
<reference evidence="4 5" key="1">
    <citation type="journal article" date="2006" name="Science">
        <title>Phytophthora genome sequences uncover evolutionary origins and mechanisms of pathogenesis.</title>
        <authorList>
            <person name="Tyler B.M."/>
            <person name="Tripathy S."/>
            <person name="Zhang X."/>
            <person name="Dehal P."/>
            <person name="Jiang R.H."/>
            <person name="Aerts A."/>
            <person name="Arredondo F.D."/>
            <person name="Baxter L."/>
            <person name="Bensasson D."/>
            <person name="Beynon J.L."/>
            <person name="Chapman J."/>
            <person name="Damasceno C.M."/>
            <person name="Dorrance A.E."/>
            <person name="Dou D."/>
            <person name="Dickerman A.W."/>
            <person name="Dubchak I.L."/>
            <person name="Garbelotto M."/>
            <person name="Gijzen M."/>
            <person name="Gordon S.G."/>
            <person name="Govers F."/>
            <person name="Grunwald N.J."/>
            <person name="Huang W."/>
            <person name="Ivors K.L."/>
            <person name="Jones R.W."/>
            <person name="Kamoun S."/>
            <person name="Krampis K."/>
            <person name="Lamour K.H."/>
            <person name="Lee M.K."/>
            <person name="McDonald W.H."/>
            <person name="Medina M."/>
            <person name="Meijer H.J."/>
            <person name="Nordberg E.K."/>
            <person name="Maclean D.J."/>
            <person name="Ospina-Giraldo M.D."/>
            <person name="Morris P.F."/>
            <person name="Phuntumart V."/>
            <person name="Putnam N.H."/>
            <person name="Rash S."/>
            <person name="Rose J.K."/>
            <person name="Sakihama Y."/>
            <person name="Salamov A.A."/>
            <person name="Savidor A."/>
            <person name="Scheuring C.F."/>
            <person name="Smith B.M."/>
            <person name="Sobral B.W."/>
            <person name="Terry A."/>
            <person name="Torto-Alalibo T.A."/>
            <person name="Win J."/>
            <person name="Xu Z."/>
            <person name="Zhang H."/>
            <person name="Grigoriev I.V."/>
            <person name="Rokhsar D.S."/>
            <person name="Boore J.L."/>
        </authorList>
    </citation>
    <scope>NUCLEOTIDE SEQUENCE [LARGE SCALE GENOMIC DNA]</scope>
    <source>
        <strain evidence="4 5">P6497</strain>
    </source>
</reference>
<dbReference type="STRING" id="1094619.G4YQZ8"/>
<keyword evidence="5" id="KW-1185">Reference proteome</keyword>
<dbReference type="AlphaFoldDB" id="G4YQZ8"/>
<evidence type="ECO:0000259" key="2">
    <source>
        <dbReference type="Pfam" id="PF12904"/>
    </source>
</evidence>
<dbReference type="Pfam" id="PF12904">
    <property type="entry name" value="Collagen_bind_2"/>
    <property type="match status" value="1"/>
</dbReference>
<evidence type="ECO:0000313" key="4">
    <source>
        <dbReference type="EMBL" id="EGZ30626.1"/>
    </source>
</evidence>
<feature type="domain" description="Apiosidase-like catalytic" evidence="3">
    <location>
        <begin position="36"/>
        <end position="376"/>
    </location>
</feature>
<evidence type="ECO:0000256" key="1">
    <source>
        <dbReference type="SAM" id="SignalP"/>
    </source>
</evidence>
<dbReference type="PANTHER" id="PTHR37836:SF2">
    <property type="entry name" value="DUF4038 DOMAIN-CONTAINING PROTEIN"/>
    <property type="match status" value="1"/>
</dbReference>
<dbReference type="KEGG" id="psoj:PHYSODRAFT_310467"/>
<proteinExistence type="predicted"/>
<feature type="domain" description="Putative collagen-binding" evidence="2">
    <location>
        <begin position="394"/>
        <end position="481"/>
    </location>
</feature>
<accession>G4YQZ8</accession>
<dbReference type="InterPro" id="IPR024749">
    <property type="entry name" value="Collagen-bd_put"/>
</dbReference>
<dbReference type="PANTHER" id="PTHR37836">
    <property type="entry name" value="LMO1036 PROTEIN"/>
    <property type="match status" value="1"/>
</dbReference>
<evidence type="ECO:0000259" key="3">
    <source>
        <dbReference type="Pfam" id="PF13204"/>
    </source>
</evidence>
<dbReference type="GeneID" id="20643274"/>
<protein>
    <recommendedName>
        <fullName evidence="6">DUF4038 domain-containing protein</fullName>
    </recommendedName>
</protein>
<evidence type="ECO:0008006" key="6">
    <source>
        <dbReference type="Google" id="ProtNLM"/>
    </source>
</evidence>
<dbReference type="Gene3D" id="3.20.20.80">
    <property type="entry name" value="Glycosidases"/>
    <property type="match status" value="1"/>
</dbReference>
<dbReference type="SMR" id="G4YQZ8"/>